<feature type="transmembrane region" description="Helical" evidence="1">
    <location>
        <begin position="128"/>
        <end position="149"/>
    </location>
</feature>
<comment type="caution">
    <text evidence="3">The sequence shown here is derived from an EMBL/GenBank/DDBJ whole genome shotgun (WGS) entry which is preliminary data.</text>
</comment>
<feature type="transmembrane region" description="Helical" evidence="1">
    <location>
        <begin position="240"/>
        <end position="259"/>
    </location>
</feature>
<sequence>MDIPLFRKLLEKGLISEGEFECVEQHERAPLSIYIELTSILSLGILLFTTAIGILVYKNIDSIGHAALITMIAATCIFCFAFCIRKAKGYSNKKVDSPTALFDYFLIFGCLLLVTLVGYLQFEYKVFGVDWGLATFVPMVVLFTAAYYFDHIDVLSMAITNLAAWAGLTVAPLNIIRSNDFQDEQLIFTAIILGAGLLALSFLSSRKQVKQHFAFTYKNFGAHLLFISILAALFHFDHTFLVWFLVLAVIFYLFFRYAIRVHSFYFLVVTLFYGYIGLSYVMCNFLFFNNESTGGIYAATIYFLVSGISLIKALIYYNQLLKNDAHLY</sequence>
<keyword evidence="4" id="KW-1185">Reference proteome</keyword>
<feature type="transmembrane region" description="Helical" evidence="1">
    <location>
        <begin position="154"/>
        <end position="173"/>
    </location>
</feature>
<evidence type="ECO:0000313" key="4">
    <source>
        <dbReference type="Proteomes" id="UP000321513"/>
    </source>
</evidence>
<reference evidence="3 4" key="1">
    <citation type="submission" date="2019-07" db="EMBL/GenBank/DDBJ databases">
        <title>Whole genome shotgun sequence of Segetibacter aerophilus NBRC 106135.</title>
        <authorList>
            <person name="Hosoyama A."/>
            <person name="Uohara A."/>
            <person name="Ohji S."/>
            <person name="Ichikawa N."/>
        </authorList>
    </citation>
    <scope>NUCLEOTIDE SEQUENCE [LARGE SCALE GENOMIC DNA]</scope>
    <source>
        <strain evidence="3 4">NBRC 106135</strain>
    </source>
</reference>
<keyword evidence="1" id="KW-0812">Transmembrane</keyword>
<keyword evidence="1" id="KW-0472">Membrane</keyword>
<evidence type="ECO:0000259" key="2">
    <source>
        <dbReference type="Pfam" id="PF09925"/>
    </source>
</evidence>
<dbReference type="RefSeq" id="WP_170234190.1">
    <property type="nucleotide sequence ID" value="NZ_BJYT01000014.1"/>
</dbReference>
<evidence type="ECO:0000256" key="1">
    <source>
        <dbReference type="SAM" id="Phobius"/>
    </source>
</evidence>
<feature type="transmembrane region" description="Helical" evidence="1">
    <location>
        <begin position="63"/>
        <end position="84"/>
    </location>
</feature>
<feature type="transmembrane region" description="Helical" evidence="1">
    <location>
        <begin position="215"/>
        <end position="234"/>
    </location>
</feature>
<proteinExistence type="predicted"/>
<evidence type="ECO:0000313" key="3">
    <source>
        <dbReference type="EMBL" id="GEO10948.1"/>
    </source>
</evidence>
<feature type="transmembrane region" description="Helical" evidence="1">
    <location>
        <begin position="33"/>
        <end position="57"/>
    </location>
</feature>
<dbReference type="Pfam" id="PF09925">
    <property type="entry name" value="DUF2157"/>
    <property type="match status" value="1"/>
</dbReference>
<name>A0A512BG54_9BACT</name>
<feature type="transmembrane region" description="Helical" evidence="1">
    <location>
        <begin position="104"/>
        <end position="122"/>
    </location>
</feature>
<feature type="transmembrane region" description="Helical" evidence="1">
    <location>
        <begin position="264"/>
        <end position="288"/>
    </location>
</feature>
<accession>A0A512BG54</accession>
<keyword evidence="1" id="KW-1133">Transmembrane helix</keyword>
<dbReference type="AlphaFoldDB" id="A0A512BG54"/>
<dbReference type="EMBL" id="BJYT01000014">
    <property type="protein sequence ID" value="GEO10948.1"/>
    <property type="molecule type" value="Genomic_DNA"/>
</dbReference>
<dbReference type="Proteomes" id="UP000321513">
    <property type="component" value="Unassembled WGS sequence"/>
</dbReference>
<feature type="transmembrane region" description="Helical" evidence="1">
    <location>
        <begin position="294"/>
        <end position="317"/>
    </location>
</feature>
<gene>
    <name evidence="3" type="ORF">SAE01_34440</name>
</gene>
<feature type="transmembrane region" description="Helical" evidence="1">
    <location>
        <begin position="185"/>
        <end position="203"/>
    </location>
</feature>
<dbReference type="InterPro" id="IPR018677">
    <property type="entry name" value="DUF2157"/>
</dbReference>
<organism evidence="3 4">
    <name type="scientific">Segetibacter aerophilus</name>
    <dbReference type="NCBI Taxonomy" id="670293"/>
    <lineage>
        <taxon>Bacteria</taxon>
        <taxon>Pseudomonadati</taxon>
        <taxon>Bacteroidota</taxon>
        <taxon>Chitinophagia</taxon>
        <taxon>Chitinophagales</taxon>
        <taxon>Chitinophagaceae</taxon>
        <taxon>Segetibacter</taxon>
    </lineage>
</organism>
<protein>
    <recommendedName>
        <fullName evidence="2">DUF2157 domain-containing protein</fullName>
    </recommendedName>
</protein>
<feature type="domain" description="DUF2157" evidence="2">
    <location>
        <begin position="8"/>
        <end position="150"/>
    </location>
</feature>